<proteinExistence type="inferred from homology"/>
<organism evidence="4 5">
    <name type="scientific">Acaulospora morrowiae</name>
    <dbReference type="NCBI Taxonomy" id="94023"/>
    <lineage>
        <taxon>Eukaryota</taxon>
        <taxon>Fungi</taxon>
        <taxon>Fungi incertae sedis</taxon>
        <taxon>Mucoromycota</taxon>
        <taxon>Glomeromycotina</taxon>
        <taxon>Glomeromycetes</taxon>
        <taxon>Diversisporales</taxon>
        <taxon>Acaulosporaceae</taxon>
        <taxon>Acaulospora</taxon>
    </lineage>
</organism>
<dbReference type="Gene3D" id="3.40.50.1240">
    <property type="entry name" value="Phosphoglycerate mutase-like"/>
    <property type="match status" value="1"/>
</dbReference>
<dbReference type="InterPro" id="IPR000560">
    <property type="entry name" value="His_Pase_clade-2"/>
</dbReference>
<dbReference type="Pfam" id="PF00328">
    <property type="entry name" value="His_Phos_2"/>
    <property type="match status" value="1"/>
</dbReference>
<dbReference type="CDD" id="cd07061">
    <property type="entry name" value="HP_HAP_like"/>
    <property type="match status" value="1"/>
</dbReference>
<reference evidence="4" key="1">
    <citation type="submission" date="2021-06" db="EMBL/GenBank/DDBJ databases">
        <authorList>
            <person name="Kallberg Y."/>
            <person name="Tangrot J."/>
            <person name="Rosling A."/>
        </authorList>
    </citation>
    <scope>NUCLEOTIDE SEQUENCE</scope>
    <source>
        <strain evidence="4">CL551</strain>
    </source>
</reference>
<protein>
    <submittedName>
        <fullName evidence="4">13666_t:CDS:1</fullName>
    </submittedName>
</protein>
<name>A0A9N9DTR2_9GLOM</name>
<accession>A0A9N9DTR2</accession>
<dbReference type="InterPro" id="IPR033379">
    <property type="entry name" value="Acid_Pase_AS"/>
</dbReference>
<gene>
    <name evidence="4" type="ORF">AMORRO_LOCUS9810</name>
</gene>
<comment type="caution">
    <text evidence="4">The sequence shown here is derived from an EMBL/GenBank/DDBJ whole genome shotgun (WGS) entry which is preliminary data.</text>
</comment>
<evidence type="ECO:0000313" key="4">
    <source>
        <dbReference type="EMBL" id="CAG8647703.1"/>
    </source>
</evidence>
<dbReference type="InterPro" id="IPR050645">
    <property type="entry name" value="Histidine_acid_phosphatase"/>
</dbReference>
<evidence type="ECO:0000256" key="2">
    <source>
        <dbReference type="ARBA" id="ARBA00022801"/>
    </source>
</evidence>
<keyword evidence="2" id="KW-0378">Hydrolase</keyword>
<dbReference type="OrthoDB" id="10257284at2759"/>
<evidence type="ECO:0000313" key="5">
    <source>
        <dbReference type="Proteomes" id="UP000789342"/>
    </source>
</evidence>
<feature type="compositionally biased region" description="Basic and acidic residues" evidence="3">
    <location>
        <begin position="360"/>
        <end position="371"/>
    </location>
</feature>
<dbReference type="PANTHER" id="PTHR11567:SF110">
    <property type="entry name" value="2-PHOSPHOXYLOSE PHOSPHATASE 1"/>
    <property type="match status" value="1"/>
</dbReference>
<keyword evidence="5" id="KW-1185">Reference proteome</keyword>
<sequence length="439" mass="49779">MPLPILSYDDKTLQKLYPDYLSLRLVQVIARHGERAPRKRLTEFIPGLWNLCHAAQACIPQGIDEIHSSNSPPQNESLSGLTESSRKQKVISLPGDCSECQLTDIGRTSMSKLGAHLRDLYVKRLKLLDARISGENDGSIYLRSTYFNRTFESLHQLFIGGLYPSKYRENSFLLKIHTRDPYAENLYANQNCKRFFNLLSEFRSTSSLRHESKLKSLTEKLKPIVNEVSFSSKPSCNELLAKSNGIPIPKEFTADVIDDLNAVSTGRSFGGFEEIPELRRLGIGPLLFELRDQMLSKIGNSKESAKNLKLAIYSAHDVTIAPLLAAFGAYENRRWPAFASHIVIELFQQKSSSSQTNIDDNDRVKNQKTDDTENPGEYFVRVRYNNKILELSGCQKDGMHHTNDKSLCTMKAFLEILKEQIPVDFEKECNGTYKKTKEA</sequence>
<evidence type="ECO:0000256" key="3">
    <source>
        <dbReference type="SAM" id="MobiDB-lite"/>
    </source>
</evidence>
<dbReference type="EMBL" id="CAJVPV010010079">
    <property type="protein sequence ID" value="CAG8647703.1"/>
    <property type="molecule type" value="Genomic_DNA"/>
</dbReference>
<dbReference type="Proteomes" id="UP000789342">
    <property type="component" value="Unassembled WGS sequence"/>
</dbReference>
<comment type="similarity">
    <text evidence="1">Belongs to the histidine acid phosphatase family.</text>
</comment>
<evidence type="ECO:0000256" key="1">
    <source>
        <dbReference type="ARBA" id="ARBA00005375"/>
    </source>
</evidence>
<dbReference type="InterPro" id="IPR029033">
    <property type="entry name" value="His_PPase_superfam"/>
</dbReference>
<dbReference type="GO" id="GO:0016791">
    <property type="term" value="F:phosphatase activity"/>
    <property type="evidence" value="ECO:0007669"/>
    <property type="project" value="TreeGrafter"/>
</dbReference>
<dbReference type="SUPFAM" id="SSF53254">
    <property type="entry name" value="Phosphoglycerate mutase-like"/>
    <property type="match status" value="1"/>
</dbReference>
<feature type="region of interest" description="Disordered" evidence="3">
    <location>
        <begin position="354"/>
        <end position="375"/>
    </location>
</feature>
<dbReference type="PANTHER" id="PTHR11567">
    <property type="entry name" value="ACID PHOSPHATASE-RELATED"/>
    <property type="match status" value="1"/>
</dbReference>
<dbReference type="AlphaFoldDB" id="A0A9N9DTR2"/>
<dbReference type="PROSITE" id="PS00616">
    <property type="entry name" value="HIS_ACID_PHOSPHAT_1"/>
    <property type="match status" value="1"/>
</dbReference>